<keyword evidence="3" id="KW-1185">Reference proteome</keyword>
<feature type="compositionally biased region" description="Low complexity" evidence="1">
    <location>
        <begin position="7"/>
        <end position="28"/>
    </location>
</feature>
<reference evidence="2 3" key="1">
    <citation type="submission" date="2016-03" db="EMBL/GenBank/DDBJ databases">
        <title>Cyphomyrmex costatus WGS genome.</title>
        <authorList>
            <person name="Nygaard S."/>
            <person name="Hu H."/>
            <person name="Boomsma J."/>
            <person name="Zhang G."/>
        </authorList>
    </citation>
    <scope>NUCLEOTIDE SEQUENCE [LARGE SCALE GENOMIC DNA]</scope>
    <source>
        <strain evidence="2">MS0001</strain>
        <tissue evidence="2">Whole body</tissue>
    </source>
</reference>
<dbReference type="EMBL" id="KQ977381">
    <property type="protein sequence ID" value="KYN03124.1"/>
    <property type="molecule type" value="Genomic_DNA"/>
</dbReference>
<evidence type="ECO:0000313" key="2">
    <source>
        <dbReference type="EMBL" id="KYN03124.1"/>
    </source>
</evidence>
<feature type="region of interest" description="Disordered" evidence="1">
    <location>
        <begin position="1"/>
        <end position="28"/>
    </location>
</feature>
<protein>
    <submittedName>
        <fullName evidence="2">Uncharacterized protein</fullName>
    </submittedName>
</protein>
<evidence type="ECO:0000256" key="1">
    <source>
        <dbReference type="SAM" id="MobiDB-lite"/>
    </source>
</evidence>
<organism evidence="2 3">
    <name type="scientific">Cyphomyrmex costatus</name>
    <dbReference type="NCBI Taxonomy" id="456900"/>
    <lineage>
        <taxon>Eukaryota</taxon>
        <taxon>Metazoa</taxon>
        <taxon>Ecdysozoa</taxon>
        <taxon>Arthropoda</taxon>
        <taxon>Hexapoda</taxon>
        <taxon>Insecta</taxon>
        <taxon>Pterygota</taxon>
        <taxon>Neoptera</taxon>
        <taxon>Endopterygota</taxon>
        <taxon>Hymenoptera</taxon>
        <taxon>Apocrita</taxon>
        <taxon>Aculeata</taxon>
        <taxon>Formicoidea</taxon>
        <taxon>Formicidae</taxon>
        <taxon>Myrmicinae</taxon>
        <taxon>Cyphomyrmex</taxon>
    </lineage>
</organism>
<evidence type="ECO:0000313" key="3">
    <source>
        <dbReference type="Proteomes" id="UP000078542"/>
    </source>
</evidence>
<proteinExistence type="predicted"/>
<gene>
    <name evidence="2" type="ORF">ALC62_05991</name>
</gene>
<dbReference type="AlphaFoldDB" id="A0A195CSN2"/>
<name>A0A195CSN2_9HYME</name>
<sequence length="172" mass="18893">MIITRSTVTAAAATTTTTTTTTTTKTTTTTTTTTARWPLLQKQKTLGRTYHNVGGKRRSTTDLHSDAVSAMLSRNCGRRVVHGNDNISIIEPQWISDSYTEIVSVLSYYYYCQRLAIISIVASLLADDDVRGDNLISAGLLEHRDDADTGNSTSSDDPRLLNLRNVFLRCCA</sequence>
<dbReference type="Proteomes" id="UP000078542">
    <property type="component" value="Unassembled WGS sequence"/>
</dbReference>
<accession>A0A195CSN2</accession>